<dbReference type="AlphaFoldDB" id="A0A382QCU4"/>
<proteinExistence type="predicted"/>
<dbReference type="Pfam" id="PF03051">
    <property type="entry name" value="Peptidase_C1_2"/>
    <property type="match status" value="1"/>
</dbReference>
<evidence type="ECO:0000313" key="4">
    <source>
        <dbReference type="EMBL" id="SVC82061.1"/>
    </source>
</evidence>
<dbReference type="SUPFAM" id="SSF54001">
    <property type="entry name" value="Cysteine proteinases"/>
    <property type="match status" value="1"/>
</dbReference>
<sequence length="258" mass="30333">MKTSISKTNIKSFQKAFNNNPAHKISRNALTRNSMLDVAMNWDAFSKVDHIYSHKIKNEMKNVTNQKSSGRCWGFAGLNLMRFSVCEKYNLNNFEFSQNYFMFCDKLEKANYFIENIISTLDEPYDSRLVMWLLSEPIQDGGQWDMFVNLIEKYGAIPKSAMPESFQSSQSHMMNRIITRKLRENASILRNNYSTGANVRDLRGQKEEMMKEIYNMLCICLGTPPEIFRWQINDKKKKFKRFNSLTPSDFYRKHVDIV</sequence>
<dbReference type="PANTHER" id="PTHR10363">
    <property type="entry name" value="BLEOMYCIN HYDROLASE"/>
    <property type="match status" value="1"/>
</dbReference>
<protein>
    <recommendedName>
        <fullName evidence="5">Aminopeptidase</fullName>
    </recommendedName>
</protein>
<dbReference type="PANTHER" id="PTHR10363:SF2">
    <property type="entry name" value="BLEOMYCIN HYDROLASE"/>
    <property type="match status" value="1"/>
</dbReference>
<dbReference type="InterPro" id="IPR004134">
    <property type="entry name" value="Peptidase_C1B"/>
</dbReference>
<gene>
    <name evidence="4" type="ORF">METZ01_LOCUS334915</name>
</gene>
<accession>A0A382QCU4</accession>
<dbReference type="GO" id="GO:0043418">
    <property type="term" value="P:homocysteine catabolic process"/>
    <property type="evidence" value="ECO:0007669"/>
    <property type="project" value="TreeGrafter"/>
</dbReference>
<feature type="non-terminal residue" evidence="4">
    <location>
        <position position="258"/>
    </location>
</feature>
<dbReference type="GO" id="GO:0005737">
    <property type="term" value="C:cytoplasm"/>
    <property type="evidence" value="ECO:0007669"/>
    <property type="project" value="TreeGrafter"/>
</dbReference>
<organism evidence="4">
    <name type="scientific">marine metagenome</name>
    <dbReference type="NCBI Taxonomy" id="408172"/>
    <lineage>
        <taxon>unclassified sequences</taxon>
        <taxon>metagenomes</taxon>
        <taxon>ecological metagenomes</taxon>
    </lineage>
</organism>
<keyword evidence="3" id="KW-0788">Thiol protease</keyword>
<evidence type="ECO:0008006" key="5">
    <source>
        <dbReference type="Google" id="ProtNLM"/>
    </source>
</evidence>
<dbReference type="EMBL" id="UINC01112843">
    <property type="protein sequence ID" value="SVC82061.1"/>
    <property type="molecule type" value="Genomic_DNA"/>
</dbReference>
<dbReference type="GO" id="GO:0070005">
    <property type="term" value="F:cysteine-type aminopeptidase activity"/>
    <property type="evidence" value="ECO:0007669"/>
    <property type="project" value="InterPro"/>
</dbReference>
<keyword evidence="2" id="KW-0378">Hydrolase</keyword>
<dbReference type="Gene3D" id="3.90.70.10">
    <property type="entry name" value="Cysteine proteinases"/>
    <property type="match status" value="1"/>
</dbReference>
<name>A0A382QCU4_9ZZZZ</name>
<dbReference type="InterPro" id="IPR038765">
    <property type="entry name" value="Papain-like_cys_pep_sf"/>
</dbReference>
<evidence type="ECO:0000256" key="2">
    <source>
        <dbReference type="ARBA" id="ARBA00022801"/>
    </source>
</evidence>
<dbReference type="PROSITE" id="PS00139">
    <property type="entry name" value="THIOL_PROTEASE_CYS"/>
    <property type="match status" value="1"/>
</dbReference>
<reference evidence="4" key="1">
    <citation type="submission" date="2018-05" db="EMBL/GenBank/DDBJ databases">
        <authorList>
            <person name="Lanie J.A."/>
            <person name="Ng W.-L."/>
            <person name="Kazmierczak K.M."/>
            <person name="Andrzejewski T.M."/>
            <person name="Davidsen T.M."/>
            <person name="Wayne K.J."/>
            <person name="Tettelin H."/>
            <person name="Glass J.I."/>
            <person name="Rusch D."/>
            <person name="Podicherti R."/>
            <person name="Tsui H.-C.T."/>
            <person name="Winkler M.E."/>
        </authorList>
    </citation>
    <scope>NUCLEOTIDE SEQUENCE</scope>
</reference>
<evidence type="ECO:0000256" key="1">
    <source>
        <dbReference type="ARBA" id="ARBA00022670"/>
    </source>
</evidence>
<dbReference type="GO" id="GO:0006508">
    <property type="term" value="P:proteolysis"/>
    <property type="evidence" value="ECO:0007669"/>
    <property type="project" value="UniProtKB-KW"/>
</dbReference>
<evidence type="ECO:0000256" key="3">
    <source>
        <dbReference type="ARBA" id="ARBA00022807"/>
    </source>
</evidence>
<dbReference type="InterPro" id="IPR000169">
    <property type="entry name" value="Pept_cys_AS"/>
</dbReference>
<keyword evidence="1" id="KW-0645">Protease</keyword>
<dbReference type="GO" id="GO:0009636">
    <property type="term" value="P:response to toxic substance"/>
    <property type="evidence" value="ECO:0007669"/>
    <property type="project" value="TreeGrafter"/>
</dbReference>